<sequence>MKLIVVILAAVCLYDVSAKQDDYVQWVSYDGTIPANVVEGTTSIDGRQLYIARAFVSLDESDLYNDNQGYIVGPVEAGVLQLNASFPDLTYHITDNIEILTVVDGAKVEWVSTNQTFLPKWFDSDDYHPVHSNWHQIVNINSTIYIGRIYDSEIGGTFGHIPVSTELYEDEDMAYYAFGDDVRESNVYDILLYYFK</sequence>
<dbReference type="Proteomes" id="UP001652700">
    <property type="component" value="Unplaced"/>
</dbReference>
<organism evidence="2 3">
    <name type="scientific">Diabrotica virgifera virgifera</name>
    <name type="common">western corn rootworm</name>
    <dbReference type="NCBI Taxonomy" id="50390"/>
    <lineage>
        <taxon>Eukaryota</taxon>
        <taxon>Metazoa</taxon>
        <taxon>Ecdysozoa</taxon>
        <taxon>Arthropoda</taxon>
        <taxon>Hexapoda</taxon>
        <taxon>Insecta</taxon>
        <taxon>Pterygota</taxon>
        <taxon>Neoptera</taxon>
        <taxon>Endopterygota</taxon>
        <taxon>Coleoptera</taxon>
        <taxon>Polyphaga</taxon>
        <taxon>Cucujiformia</taxon>
        <taxon>Chrysomeloidea</taxon>
        <taxon>Chrysomelidae</taxon>
        <taxon>Galerucinae</taxon>
        <taxon>Diabroticina</taxon>
        <taxon>Diabroticites</taxon>
        <taxon>Diabrotica</taxon>
    </lineage>
</organism>
<dbReference type="PANTHER" id="PTHR31649">
    <property type="entry name" value="AGAP009604-PA"/>
    <property type="match status" value="1"/>
</dbReference>
<keyword evidence="3" id="KW-1185">Reference proteome</keyword>
<protein>
    <submittedName>
        <fullName evidence="2">Uncharacterized protein</fullName>
    </submittedName>
</protein>
<dbReference type="RefSeq" id="XP_050501652.1">
    <property type="nucleotide sequence ID" value="XM_050645695.1"/>
</dbReference>
<keyword evidence="1" id="KW-0732">Signal</keyword>
<accession>A0ABM5JUN7</accession>
<reference evidence="2" key="1">
    <citation type="submission" date="2025-05" db="UniProtKB">
        <authorList>
            <consortium name="EnsemblMetazoa"/>
        </authorList>
    </citation>
    <scope>IDENTIFICATION</scope>
</reference>
<feature type="signal peptide" evidence="1">
    <location>
        <begin position="1"/>
        <end position="18"/>
    </location>
</feature>
<feature type="chain" id="PRO_5047158350" evidence="1">
    <location>
        <begin position="19"/>
        <end position="196"/>
    </location>
</feature>
<dbReference type="GeneID" id="126881422"/>
<dbReference type="EnsemblMetazoa" id="XM_050645695.1">
    <property type="protein sequence ID" value="XP_050501652.1"/>
    <property type="gene ID" value="LOC126881422"/>
</dbReference>
<evidence type="ECO:0000313" key="2">
    <source>
        <dbReference type="EnsemblMetazoa" id="XP_050501652.1"/>
    </source>
</evidence>
<dbReference type="PANTHER" id="PTHR31649:SF1">
    <property type="entry name" value="FARNESOIC ACID O-METHYL TRANSFERASE DOMAIN-CONTAINING PROTEIN"/>
    <property type="match status" value="1"/>
</dbReference>
<name>A0ABM5JUN7_DIAVI</name>
<evidence type="ECO:0000256" key="1">
    <source>
        <dbReference type="SAM" id="SignalP"/>
    </source>
</evidence>
<proteinExistence type="predicted"/>
<evidence type="ECO:0000313" key="3">
    <source>
        <dbReference type="Proteomes" id="UP001652700"/>
    </source>
</evidence>